<keyword evidence="2" id="KW-1185">Reference proteome</keyword>
<protein>
    <submittedName>
        <fullName evidence="1">Uncharacterized protein</fullName>
    </submittedName>
</protein>
<feature type="non-terminal residue" evidence="1">
    <location>
        <position position="70"/>
    </location>
</feature>
<dbReference type="EMBL" id="MU275006">
    <property type="protein sequence ID" value="KAI0083035.1"/>
    <property type="molecule type" value="Genomic_DNA"/>
</dbReference>
<comment type="caution">
    <text evidence="1">The sequence shown here is derived from an EMBL/GenBank/DDBJ whole genome shotgun (WGS) entry which is preliminary data.</text>
</comment>
<name>A0ACB8TM01_9APHY</name>
<accession>A0ACB8TM01</accession>
<proteinExistence type="predicted"/>
<gene>
    <name evidence="1" type="ORF">BDY19DRAFT_1097928</name>
</gene>
<evidence type="ECO:0000313" key="2">
    <source>
        <dbReference type="Proteomes" id="UP001055072"/>
    </source>
</evidence>
<organism evidence="1 2">
    <name type="scientific">Irpex rosettiformis</name>
    <dbReference type="NCBI Taxonomy" id="378272"/>
    <lineage>
        <taxon>Eukaryota</taxon>
        <taxon>Fungi</taxon>
        <taxon>Dikarya</taxon>
        <taxon>Basidiomycota</taxon>
        <taxon>Agaricomycotina</taxon>
        <taxon>Agaricomycetes</taxon>
        <taxon>Polyporales</taxon>
        <taxon>Irpicaceae</taxon>
        <taxon>Irpex</taxon>
    </lineage>
</organism>
<sequence length="70" mass="7838">MRRARTPRSRRLMFRSVAVNWRAAPPNAGPGYYNGAPSRGALTDPNESFFSAFLREEIFAPEKLPGNLSI</sequence>
<evidence type="ECO:0000313" key="1">
    <source>
        <dbReference type="EMBL" id="KAI0083035.1"/>
    </source>
</evidence>
<dbReference type="Proteomes" id="UP001055072">
    <property type="component" value="Unassembled WGS sequence"/>
</dbReference>
<reference evidence="1" key="1">
    <citation type="journal article" date="2021" name="Environ. Microbiol.">
        <title>Gene family expansions and transcriptome signatures uncover fungal adaptations to wood decay.</title>
        <authorList>
            <person name="Hage H."/>
            <person name="Miyauchi S."/>
            <person name="Viragh M."/>
            <person name="Drula E."/>
            <person name="Min B."/>
            <person name="Chaduli D."/>
            <person name="Navarro D."/>
            <person name="Favel A."/>
            <person name="Norest M."/>
            <person name="Lesage-Meessen L."/>
            <person name="Balint B."/>
            <person name="Merenyi Z."/>
            <person name="de Eugenio L."/>
            <person name="Morin E."/>
            <person name="Martinez A.T."/>
            <person name="Baldrian P."/>
            <person name="Stursova M."/>
            <person name="Martinez M.J."/>
            <person name="Novotny C."/>
            <person name="Magnuson J.K."/>
            <person name="Spatafora J.W."/>
            <person name="Maurice S."/>
            <person name="Pangilinan J."/>
            <person name="Andreopoulos W."/>
            <person name="LaButti K."/>
            <person name="Hundley H."/>
            <person name="Na H."/>
            <person name="Kuo A."/>
            <person name="Barry K."/>
            <person name="Lipzen A."/>
            <person name="Henrissat B."/>
            <person name="Riley R."/>
            <person name="Ahrendt S."/>
            <person name="Nagy L.G."/>
            <person name="Grigoriev I.V."/>
            <person name="Martin F."/>
            <person name="Rosso M.N."/>
        </authorList>
    </citation>
    <scope>NUCLEOTIDE SEQUENCE</scope>
    <source>
        <strain evidence="1">CBS 384.51</strain>
    </source>
</reference>